<organism evidence="1 2">
    <name type="scientific">Operophtera brumata</name>
    <name type="common">Winter moth</name>
    <name type="synonym">Phalaena brumata</name>
    <dbReference type="NCBI Taxonomy" id="104452"/>
    <lineage>
        <taxon>Eukaryota</taxon>
        <taxon>Metazoa</taxon>
        <taxon>Ecdysozoa</taxon>
        <taxon>Arthropoda</taxon>
        <taxon>Hexapoda</taxon>
        <taxon>Insecta</taxon>
        <taxon>Pterygota</taxon>
        <taxon>Neoptera</taxon>
        <taxon>Endopterygota</taxon>
        <taxon>Lepidoptera</taxon>
        <taxon>Glossata</taxon>
        <taxon>Ditrysia</taxon>
        <taxon>Geometroidea</taxon>
        <taxon>Geometridae</taxon>
        <taxon>Larentiinae</taxon>
        <taxon>Operophtera</taxon>
    </lineage>
</organism>
<dbReference type="EMBL" id="JTDY01001259">
    <property type="protein sequence ID" value="KOB74371.1"/>
    <property type="molecule type" value="Genomic_DNA"/>
</dbReference>
<comment type="caution">
    <text evidence="1">The sequence shown here is derived from an EMBL/GenBank/DDBJ whole genome shotgun (WGS) entry which is preliminary data.</text>
</comment>
<dbReference type="Proteomes" id="UP000037510">
    <property type="component" value="Unassembled WGS sequence"/>
</dbReference>
<gene>
    <name evidence="1" type="ORF">OBRU01_09180</name>
</gene>
<dbReference type="AlphaFoldDB" id="A0A0L7LGP6"/>
<evidence type="ECO:0000313" key="2">
    <source>
        <dbReference type="Proteomes" id="UP000037510"/>
    </source>
</evidence>
<reference evidence="1 2" key="1">
    <citation type="journal article" date="2015" name="Genome Biol. Evol.">
        <title>The genome of winter moth (Operophtera brumata) provides a genomic perspective on sexual dimorphism and phenology.</title>
        <authorList>
            <person name="Derks M.F."/>
            <person name="Smit S."/>
            <person name="Salis L."/>
            <person name="Schijlen E."/>
            <person name="Bossers A."/>
            <person name="Mateman C."/>
            <person name="Pijl A.S."/>
            <person name="de Ridder D."/>
            <person name="Groenen M.A."/>
            <person name="Visser M.E."/>
            <person name="Megens H.J."/>
        </authorList>
    </citation>
    <scope>NUCLEOTIDE SEQUENCE [LARGE SCALE GENOMIC DNA]</scope>
    <source>
        <strain evidence="1">WM2013NL</strain>
        <tissue evidence="1">Head and thorax</tissue>
    </source>
</reference>
<keyword evidence="1" id="KW-0449">Lipoprotein</keyword>
<name>A0A0L7LGP6_OPEBR</name>
<keyword evidence="2" id="KW-1185">Reference proteome</keyword>
<protein>
    <submittedName>
        <fullName evidence="1">Apolipoprotein of lipid transfer particle-I/II</fullName>
    </submittedName>
</protein>
<accession>A0A0L7LGP6</accession>
<sequence length="67" mass="7348">MSLVLVPKGQGEKISVRIKYEATPTIYTMSAHISGATTATVHARAELENIFTDINVKDFTHETQSKA</sequence>
<proteinExistence type="predicted"/>
<evidence type="ECO:0000313" key="1">
    <source>
        <dbReference type="EMBL" id="KOB74371.1"/>
    </source>
</evidence>